<dbReference type="GO" id="GO:0009431">
    <property type="term" value="C:bacterial-type flagellum basal body, MS ring"/>
    <property type="evidence" value="ECO:0007669"/>
    <property type="project" value="InterPro"/>
</dbReference>
<dbReference type="KEGG" id="rgu:A4W93_05085"/>
<dbReference type="Pfam" id="PF01514">
    <property type="entry name" value="YscJ_FliF"/>
    <property type="match status" value="1"/>
</dbReference>
<evidence type="ECO:0000256" key="7">
    <source>
        <dbReference type="ARBA" id="ARBA00023136"/>
    </source>
</evidence>
<organism evidence="11 12">
    <name type="scientific">Piscinibacter gummiphilus</name>
    <dbReference type="NCBI Taxonomy" id="946333"/>
    <lineage>
        <taxon>Bacteria</taxon>
        <taxon>Pseudomonadati</taxon>
        <taxon>Pseudomonadota</taxon>
        <taxon>Betaproteobacteria</taxon>
        <taxon>Burkholderiales</taxon>
        <taxon>Sphaerotilaceae</taxon>
        <taxon>Piscinibacter</taxon>
    </lineage>
</organism>
<evidence type="ECO:0000256" key="3">
    <source>
        <dbReference type="ARBA" id="ARBA00007971"/>
    </source>
</evidence>
<dbReference type="OrthoDB" id="8554211at2"/>
<keyword evidence="5 10" id="KW-0812">Transmembrane</keyword>
<dbReference type="Pfam" id="PF08345">
    <property type="entry name" value="YscJ_FliF_C"/>
    <property type="match status" value="1"/>
</dbReference>
<gene>
    <name evidence="11" type="ORF">A4W93_05085</name>
</gene>
<dbReference type="InterPro" id="IPR043427">
    <property type="entry name" value="YscJ/FliF"/>
</dbReference>
<evidence type="ECO:0000256" key="8">
    <source>
        <dbReference type="ARBA" id="ARBA00023143"/>
    </source>
</evidence>
<dbReference type="PRINTS" id="PR01009">
    <property type="entry name" value="FLGMRINGFLIF"/>
</dbReference>
<dbReference type="GO" id="GO:0003774">
    <property type="term" value="F:cytoskeletal motor activity"/>
    <property type="evidence" value="ECO:0007669"/>
    <property type="project" value="InterPro"/>
</dbReference>
<dbReference type="STRING" id="946333.A4W93_05085"/>
<reference evidence="11 12" key="1">
    <citation type="submission" date="2016-04" db="EMBL/GenBank/DDBJ databases">
        <title>Complete genome sequence of natural rubber-degrading, novel Gram-negative bacterium, Rhizobacter gummiphilus strain NS21.</title>
        <authorList>
            <person name="Tabata M."/>
            <person name="Kasai D."/>
            <person name="Fukuda M."/>
        </authorList>
    </citation>
    <scope>NUCLEOTIDE SEQUENCE [LARGE SCALE GENOMIC DNA]</scope>
    <source>
        <strain evidence="11 12">NS21</strain>
    </source>
</reference>
<comment type="similarity">
    <text evidence="3">Belongs to the FliF family.</text>
</comment>
<dbReference type="InterPro" id="IPR013556">
    <property type="entry name" value="Flag_M-ring_C"/>
</dbReference>
<keyword evidence="6 10" id="KW-1133">Transmembrane helix</keyword>
<feature type="transmembrane region" description="Helical" evidence="10">
    <location>
        <begin position="416"/>
        <end position="436"/>
    </location>
</feature>
<dbReference type="RefSeq" id="WP_085749590.1">
    <property type="nucleotide sequence ID" value="NZ_BSPR01000002.1"/>
</dbReference>
<evidence type="ECO:0000256" key="4">
    <source>
        <dbReference type="ARBA" id="ARBA00022475"/>
    </source>
</evidence>
<evidence type="ECO:0000256" key="6">
    <source>
        <dbReference type="ARBA" id="ARBA00022989"/>
    </source>
</evidence>
<evidence type="ECO:0000313" key="11">
    <source>
        <dbReference type="EMBL" id="ARN19332.1"/>
    </source>
</evidence>
<dbReference type="Proteomes" id="UP000193427">
    <property type="component" value="Chromosome"/>
</dbReference>
<dbReference type="InterPro" id="IPR006182">
    <property type="entry name" value="FliF_N_dom"/>
</dbReference>
<keyword evidence="4" id="KW-1003">Cell membrane</keyword>
<evidence type="ECO:0000256" key="5">
    <source>
        <dbReference type="ARBA" id="ARBA00022692"/>
    </source>
</evidence>
<dbReference type="NCBIfam" id="TIGR00206">
    <property type="entry name" value="fliF"/>
    <property type="match status" value="1"/>
</dbReference>
<dbReference type="GO" id="GO:0005886">
    <property type="term" value="C:plasma membrane"/>
    <property type="evidence" value="ECO:0007669"/>
    <property type="project" value="UniProtKB-SubCell"/>
</dbReference>
<keyword evidence="7 10" id="KW-0472">Membrane</keyword>
<dbReference type="EMBL" id="CP015118">
    <property type="protein sequence ID" value="ARN19332.1"/>
    <property type="molecule type" value="Genomic_DNA"/>
</dbReference>
<keyword evidence="12" id="KW-1185">Reference proteome</keyword>
<dbReference type="PANTHER" id="PTHR30046">
    <property type="entry name" value="FLAGELLAR M-RING PROTEIN"/>
    <property type="match status" value="1"/>
</dbReference>
<dbReference type="Gene3D" id="3.30.300.30">
    <property type="match status" value="1"/>
</dbReference>
<evidence type="ECO:0000256" key="2">
    <source>
        <dbReference type="ARBA" id="ARBA00004651"/>
    </source>
</evidence>
<accession>A0A1W6L537</accession>
<dbReference type="GO" id="GO:0071973">
    <property type="term" value="P:bacterial-type flagellum-dependent cell motility"/>
    <property type="evidence" value="ECO:0007669"/>
    <property type="project" value="InterPro"/>
</dbReference>
<evidence type="ECO:0000256" key="9">
    <source>
        <dbReference type="SAM" id="MobiDB-lite"/>
    </source>
</evidence>
<comment type="subcellular location">
    <subcellularLocation>
        <location evidence="1">Bacterial flagellum basal body</location>
    </subcellularLocation>
    <subcellularLocation>
        <location evidence="2">Cell membrane</location>
        <topology evidence="2">Multi-pass membrane protein</topology>
    </subcellularLocation>
</comment>
<evidence type="ECO:0000256" key="1">
    <source>
        <dbReference type="ARBA" id="ARBA00004117"/>
    </source>
</evidence>
<dbReference type="AlphaFoldDB" id="A0A1W6L537"/>
<feature type="region of interest" description="Disordered" evidence="9">
    <location>
        <begin position="271"/>
        <end position="313"/>
    </location>
</feature>
<feature type="transmembrane region" description="Helical" evidence="10">
    <location>
        <begin position="16"/>
        <end position="37"/>
    </location>
</feature>
<dbReference type="PANTHER" id="PTHR30046:SF0">
    <property type="entry name" value="FLAGELLAR M-RING PROTEIN"/>
    <property type="match status" value="1"/>
</dbReference>
<dbReference type="InterPro" id="IPR045851">
    <property type="entry name" value="AMP-bd_C_sf"/>
</dbReference>
<protein>
    <submittedName>
        <fullName evidence="11">Uncharacterized protein</fullName>
    </submittedName>
</protein>
<proteinExistence type="inferred from homology"/>
<evidence type="ECO:0000313" key="12">
    <source>
        <dbReference type="Proteomes" id="UP000193427"/>
    </source>
</evidence>
<keyword evidence="8" id="KW-0975">Bacterial flagellum</keyword>
<name>A0A1W6L537_9BURK</name>
<sequence>MSMQDYWQALNAGQRTGVVAGAAAIVVATAAFGYWALRDPLVPAAASLSPERQATLAAELERAKVPYRLGPDGSTVLVPESAAGRARAAMGTGLGVPPEAGLEIFKESDFSTTDFAQRVNYQRALQGELSRTLQTIDGVRASRVHVVLPESGLLKRTGARAAVAVTLQLEPGRALSRAQVTGIQRLAAASVPDIKAGDVVVLDATGRTLSRGAVEADDDATSGQLDLKRQVDAYVEGKLSRLLAELVPDGQVTLSADTQLDFKQIKVTTEQPVAAASTDAERPAGVLVKERQSQRSGGTGGSPSAESRGSETSDWEYEYKVGHRVEQSLSTPGAVKRLSVAVAIHGAPDTLAPAAVEHLVAHAVGIDRSRGDAMAVVLLPRIEAGRGTVSAGHASVPTPVGVETEGVPAGERFNALATPLLAVMVVILLAVTGWLATRRSVPAARDPAVDEDAAAARVRAWLGQEEAPR</sequence>
<dbReference type="InterPro" id="IPR000067">
    <property type="entry name" value="FlgMring_FliF"/>
</dbReference>
<evidence type="ECO:0000256" key="10">
    <source>
        <dbReference type="SAM" id="Phobius"/>
    </source>
</evidence>